<reference evidence="21 22" key="1">
    <citation type="submission" date="2017-11" db="EMBL/GenBank/DDBJ databases">
        <title>Genomic Encyclopedia of Archaeal and Bacterial Type Strains, Phase II (KMG-II): From Individual Species to Whole Genera.</title>
        <authorList>
            <person name="Goeker M."/>
        </authorList>
    </citation>
    <scope>NUCLEOTIDE SEQUENCE [LARGE SCALE GENOMIC DNA]</scope>
    <source>
        <strain evidence="21 22">DSM 27268</strain>
    </source>
</reference>
<dbReference type="InterPro" id="IPR013767">
    <property type="entry name" value="PAS_fold"/>
</dbReference>
<name>A0A2M9CXZ7_9BACT</name>
<feature type="domain" description="HPt" evidence="20">
    <location>
        <begin position="860"/>
        <end position="964"/>
    </location>
</feature>
<evidence type="ECO:0000259" key="17">
    <source>
        <dbReference type="PROSITE" id="PS50110"/>
    </source>
</evidence>
<dbReference type="GO" id="GO:0005524">
    <property type="term" value="F:ATP binding"/>
    <property type="evidence" value="ECO:0007669"/>
    <property type="project" value="UniProtKB-KW"/>
</dbReference>
<dbReference type="InterPro" id="IPR036890">
    <property type="entry name" value="HATPase_C_sf"/>
</dbReference>
<dbReference type="Gene3D" id="1.20.120.160">
    <property type="entry name" value="HPT domain"/>
    <property type="match status" value="1"/>
</dbReference>
<evidence type="ECO:0000256" key="14">
    <source>
        <dbReference type="SAM" id="Coils"/>
    </source>
</evidence>
<evidence type="ECO:0000256" key="11">
    <source>
        <dbReference type="ARBA" id="ARBA00023136"/>
    </source>
</evidence>
<dbReference type="InterPro" id="IPR008207">
    <property type="entry name" value="Sig_transdc_His_kin_Hpt_dom"/>
</dbReference>
<comment type="caution">
    <text evidence="21">The sequence shown here is derived from an EMBL/GenBank/DDBJ whole genome shotgun (WGS) entry which is preliminary data.</text>
</comment>
<dbReference type="SUPFAM" id="SSF47226">
    <property type="entry name" value="Histidine-containing phosphotransfer domain, HPT domain"/>
    <property type="match status" value="1"/>
</dbReference>
<dbReference type="InterPro" id="IPR003594">
    <property type="entry name" value="HATPase_dom"/>
</dbReference>
<dbReference type="NCBIfam" id="TIGR00229">
    <property type="entry name" value="sensory_box"/>
    <property type="match status" value="2"/>
</dbReference>
<keyword evidence="10" id="KW-0902">Two-component regulatory system</keyword>
<feature type="domain" description="Histidine kinase" evidence="16">
    <location>
        <begin position="465"/>
        <end position="687"/>
    </location>
</feature>
<evidence type="ECO:0000259" key="18">
    <source>
        <dbReference type="PROSITE" id="PS50112"/>
    </source>
</evidence>
<evidence type="ECO:0000313" key="22">
    <source>
        <dbReference type="Proteomes" id="UP000230000"/>
    </source>
</evidence>
<dbReference type="Pfam" id="PF00072">
    <property type="entry name" value="Response_reg"/>
    <property type="match status" value="1"/>
</dbReference>
<evidence type="ECO:0000313" key="21">
    <source>
        <dbReference type="EMBL" id="PJJ76792.1"/>
    </source>
</evidence>
<dbReference type="Gene3D" id="3.40.50.2300">
    <property type="match status" value="1"/>
</dbReference>
<evidence type="ECO:0000256" key="9">
    <source>
        <dbReference type="ARBA" id="ARBA00022989"/>
    </source>
</evidence>
<dbReference type="PROSITE" id="PS50113">
    <property type="entry name" value="PAC"/>
    <property type="match status" value="2"/>
</dbReference>
<dbReference type="CDD" id="cd00082">
    <property type="entry name" value="HisKA"/>
    <property type="match status" value="1"/>
</dbReference>
<dbReference type="AlphaFoldDB" id="A0A2M9CXZ7"/>
<dbReference type="EMBL" id="PGFG01000001">
    <property type="protein sequence ID" value="PJJ76792.1"/>
    <property type="molecule type" value="Genomic_DNA"/>
</dbReference>
<protein>
    <recommendedName>
        <fullName evidence="3">histidine kinase</fullName>
        <ecNumber evidence="3">2.7.13.3</ecNumber>
    </recommendedName>
</protein>
<dbReference type="InterPro" id="IPR036641">
    <property type="entry name" value="HPT_dom_sf"/>
</dbReference>
<evidence type="ECO:0000256" key="5">
    <source>
        <dbReference type="ARBA" id="ARBA00022553"/>
    </source>
</evidence>
<dbReference type="Pfam" id="PF00512">
    <property type="entry name" value="HisKA"/>
    <property type="match status" value="1"/>
</dbReference>
<feature type="transmembrane region" description="Helical" evidence="15">
    <location>
        <begin position="6"/>
        <end position="30"/>
    </location>
</feature>
<evidence type="ECO:0000256" key="6">
    <source>
        <dbReference type="ARBA" id="ARBA00022692"/>
    </source>
</evidence>
<evidence type="ECO:0000256" key="15">
    <source>
        <dbReference type="SAM" id="Phobius"/>
    </source>
</evidence>
<comment type="catalytic activity">
    <reaction evidence="1">
        <text>ATP + protein L-histidine = ADP + protein N-phospho-L-histidine.</text>
        <dbReference type="EC" id="2.7.13.3"/>
    </reaction>
</comment>
<dbReference type="InterPro" id="IPR004358">
    <property type="entry name" value="Sig_transdc_His_kin-like_C"/>
</dbReference>
<evidence type="ECO:0000256" key="13">
    <source>
        <dbReference type="PROSITE-ProRule" id="PRU00169"/>
    </source>
</evidence>
<evidence type="ECO:0000256" key="3">
    <source>
        <dbReference type="ARBA" id="ARBA00012438"/>
    </source>
</evidence>
<keyword evidence="11 15" id="KW-0472">Membrane</keyword>
<dbReference type="Pfam" id="PF02518">
    <property type="entry name" value="HATPase_c"/>
    <property type="match status" value="1"/>
</dbReference>
<evidence type="ECO:0000259" key="16">
    <source>
        <dbReference type="PROSITE" id="PS50109"/>
    </source>
</evidence>
<keyword evidence="7" id="KW-0547">Nucleotide-binding</keyword>
<keyword evidence="14" id="KW-0175">Coiled coil</keyword>
<dbReference type="SMART" id="SM00448">
    <property type="entry name" value="REC"/>
    <property type="match status" value="1"/>
</dbReference>
<dbReference type="InterPro" id="IPR011006">
    <property type="entry name" value="CheY-like_superfamily"/>
</dbReference>
<dbReference type="SUPFAM" id="SSF47384">
    <property type="entry name" value="Homodimeric domain of signal transducing histidine kinase"/>
    <property type="match status" value="1"/>
</dbReference>
<keyword evidence="8" id="KW-0067">ATP-binding</keyword>
<dbReference type="InterPro" id="IPR013656">
    <property type="entry name" value="PAS_4"/>
</dbReference>
<dbReference type="InterPro" id="IPR001789">
    <property type="entry name" value="Sig_transdc_resp-reg_receiver"/>
</dbReference>
<keyword evidence="9 15" id="KW-1133">Transmembrane helix</keyword>
<dbReference type="InterPro" id="IPR005467">
    <property type="entry name" value="His_kinase_dom"/>
</dbReference>
<organism evidence="21 22">
    <name type="scientific">Thermoflavifilum aggregans</name>
    <dbReference type="NCBI Taxonomy" id="454188"/>
    <lineage>
        <taxon>Bacteria</taxon>
        <taxon>Pseudomonadati</taxon>
        <taxon>Bacteroidota</taxon>
        <taxon>Chitinophagia</taxon>
        <taxon>Chitinophagales</taxon>
        <taxon>Chitinophagaceae</taxon>
        <taxon>Thermoflavifilum</taxon>
    </lineage>
</organism>
<dbReference type="PROSITE" id="PS50112">
    <property type="entry name" value="PAS"/>
    <property type="match status" value="1"/>
</dbReference>
<dbReference type="FunFam" id="3.30.565.10:FF:000010">
    <property type="entry name" value="Sensor histidine kinase RcsC"/>
    <property type="match status" value="1"/>
</dbReference>
<evidence type="ECO:0000256" key="8">
    <source>
        <dbReference type="ARBA" id="ARBA00022840"/>
    </source>
</evidence>
<evidence type="ECO:0000256" key="1">
    <source>
        <dbReference type="ARBA" id="ARBA00000085"/>
    </source>
</evidence>
<accession>A0A2M9CXZ7</accession>
<dbReference type="SMART" id="SM00086">
    <property type="entry name" value="PAC"/>
    <property type="match status" value="2"/>
</dbReference>
<proteinExistence type="predicted"/>
<feature type="modified residue" description="4-aspartylphosphate" evidence="13">
    <location>
        <position position="761"/>
    </location>
</feature>
<feature type="domain" description="PAS" evidence="18">
    <location>
        <begin position="191"/>
        <end position="261"/>
    </location>
</feature>
<dbReference type="InterPro" id="IPR035965">
    <property type="entry name" value="PAS-like_dom_sf"/>
</dbReference>
<feature type="coiled-coil region" evidence="14">
    <location>
        <begin position="910"/>
        <end position="960"/>
    </location>
</feature>
<keyword evidence="5 13" id="KW-0597">Phosphoprotein</keyword>
<dbReference type="PANTHER" id="PTHR45339">
    <property type="entry name" value="HYBRID SIGNAL TRANSDUCTION HISTIDINE KINASE J"/>
    <property type="match status" value="1"/>
</dbReference>
<keyword evidence="22" id="KW-1185">Reference proteome</keyword>
<dbReference type="InterPro" id="IPR000700">
    <property type="entry name" value="PAS-assoc_C"/>
</dbReference>
<evidence type="ECO:0000259" key="20">
    <source>
        <dbReference type="PROSITE" id="PS50894"/>
    </source>
</evidence>
<dbReference type="CDD" id="cd17546">
    <property type="entry name" value="REC_hyHK_CKI1_RcsC-like"/>
    <property type="match status" value="1"/>
</dbReference>
<dbReference type="SMART" id="SM00388">
    <property type="entry name" value="HisKA"/>
    <property type="match status" value="1"/>
</dbReference>
<gene>
    <name evidence="21" type="ORF">BXY57_2425</name>
</gene>
<evidence type="ECO:0000256" key="10">
    <source>
        <dbReference type="ARBA" id="ARBA00023012"/>
    </source>
</evidence>
<dbReference type="InterPro" id="IPR000014">
    <property type="entry name" value="PAS"/>
</dbReference>
<dbReference type="PROSITE" id="PS50894">
    <property type="entry name" value="HPT"/>
    <property type="match status" value="1"/>
</dbReference>
<dbReference type="Gene3D" id="3.30.450.20">
    <property type="entry name" value="PAS domain"/>
    <property type="match status" value="2"/>
</dbReference>
<dbReference type="SUPFAM" id="SSF52172">
    <property type="entry name" value="CheY-like"/>
    <property type="match status" value="1"/>
</dbReference>
<dbReference type="PROSITE" id="PS50110">
    <property type="entry name" value="RESPONSE_REGULATORY"/>
    <property type="match status" value="1"/>
</dbReference>
<dbReference type="PROSITE" id="PS50109">
    <property type="entry name" value="HIS_KIN"/>
    <property type="match status" value="1"/>
</dbReference>
<dbReference type="GO" id="GO:0006355">
    <property type="term" value="P:regulation of DNA-templated transcription"/>
    <property type="evidence" value="ECO:0007669"/>
    <property type="project" value="InterPro"/>
</dbReference>
<evidence type="ECO:0000256" key="2">
    <source>
        <dbReference type="ARBA" id="ARBA00004651"/>
    </source>
</evidence>
<dbReference type="SUPFAM" id="SSF55785">
    <property type="entry name" value="PYP-like sensor domain (PAS domain)"/>
    <property type="match status" value="2"/>
</dbReference>
<keyword evidence="6 15" id="KW-0812">Transmembrane</keyword>
<dbReference type="InterPro" id="IPR003661">
    <property type="entry name" value="HisK_dim/P_dom"/>
</dbReference>
<dbReference type="SMART" id="SM00091">
    <property type="entry name" value="PAS"/>
    <property type="match status" value="2"/>
</dbReference>
<dbReference type="Pfam" id="PF00989">
    <property type="entry name" value="PAS"/>
    <property type="match status" value="1"/>
</dbReference>
<dbReference type="Pfam" id="PF01627">
    <property type="entry name" value="Hpt"/>
    <property type="match status" value="1"/>
</dbReference>
<dbReference type="Gene3D" id="3.30.565.10">
    <property type="entry name" value="Histidine kinase-like ATPase, C-terminal domain"/>
    <property type="match status" value="1"/>
</dbReference>
<dbReference type="InterPro" id="IPR001610">
    <property type="entry name" value="PAC"/>
</dbReference>
<dbReference type="Pfam" id="PF08448">
    <property type="entry name" value="PAS_4"/>
    <property type="match status" value="1"/>
</dbReference>
<dbReference type="InterPro" id="IPR036097">
    <property type="entry name" value="HisK_dim/P_sf"/>
</dbReference>
<dbReference type="EC" id="2.7.13.3" evidence="3"/>
<sequence length="966" mass="112098">MWWKRRFFLLILASLALYVYFLISLANLYFRFRAERELIQHTFAVLDEVRQLETYFYQPFERLSDQEQKAVYQQLQQHLERLQQLITNHPILLQRIDSLHNSLRYYVATQGIANLPYEQINRWEATLYDIKKEENDLLYQGNQVLGQVSRRMFVYALVSSFCFLSIMIAGLCQFMRDNEKRKKAEQEALANEARYRKLIEGVRVVVFTTDLDGRFTFISKRVQQLTGYKAEELLNRSYKTLVLPEWHERVTQFYRRQFENKINDTTLDFPIITKDGKEKWVRMYSTLLFEGDEPAGLQCVVVDTSERKEMLMRLRRAEREKRENQYLLEALMDNISSLIFIKDMQHRYRYVNKAFKEVLQVTEEIYGKTDFEFAAPELAKRYHESDDRIYQGASMDKSDEIIYVKGEPRHFLVTKFPLKDGYQRIFGICGIATDITDLIQYQQQLVEAKQRAEEAEKFQEQFLTTISHEMRTPLQGIVGMTFLLSSSSLTAEQQEYLRSIQEAVDTLLTLINDLLDLSKIKAGKLEFEHISFSLKDVLQSVDHLFHFRAEEKKLSFNIVCAPDVPDRLIGDPHRLKQVLVNLVGNAMKFTEKGFIRITVDATPADQENHILLHISVADSGIGIPAQQLGQIFESFSQAEAAISRKYGGSGLGLTITRHLVKLQHGQIEVNSEPGKGTVFTIRIPYEIDKQHPKSQGEKEISFPAYSLKGMRILVAEDNYINQKFISRLLQRLGASVSLVDNGHEVISQLRQQPDYDLLLIDMRMPVMNGYEAIHVIRQEMKLSIPIIAMTAAILGEDEEKAYAEGANASIRKPFTPQNFLQVIHQVLPQIQPVNSVYQDGVPRAQQQHGYDLSTLRELDDDQYLLEVLDLFLQTAPLSMDEIEKAYQQNDFESLREKAHRLKSSLGLLNMHELLDLMKQIEMQAKEKQTEGLGDRIQQARNQLNHILAYLQQEANILKKQNSSYSS</sequence>
<dbReference type="SUPFAM" id="SSF55874">
    <property type="entry name" value="ATPase domain of HSP90 chaperone/DNA topoisomerase II/histidine kinase"/>
    <property type="match status" value="1"/>
</dbReference>
<dbReference type="CDD" id="cd00130">
    <property type="entry name" value="PAS"/>
    <property type="match status" value="2"/>
</dbReference>
<evidence type="ECO:0000256" key="4">
    <source>
        <dbReference type="ARBA" id="ARBA00022475"/>
    </source>
</evidence>
<comment type="subcellular location">
    <subcellularLocation>
        <location evidence="2">Cell membrane</location>
        <topology evidence="2">Multi-pass membrane protein</topology>
    </subcellularLocation>
</comment>
<dbReference type="RefSeq" id="WP_100315221.1">
    <property type="nucleotide sequence ID" value="NZ_PGFG01000001.1"/>
</dbReference>
<evidence type="ECO:0000256" key="12">
    <source>
        <dbReference type="PROSITE-ProRule" id="PRU00110"/>
    </source>
</evidence>
<dbReference type="PRINTS" id="PR00344">
    <property type="entry name" value="BCTRLSENSOR"/>
</dbReference>
<dbReference type="GO" id="GO:0005886">
    <property type="term" value="C:plasma membrane"/>
    <property type="evidence" value="ECO:0007669"/>
    <property type="project" value="UniProtKB-SubCell"/>
</dbReference>
<dbReference type="SMART" id="SM00387">
    <property type="entry name" value="HATPase_c"/>
    <property type="match status" value="1"/>
</dbReference>
<dbReference type="OrthoDB" id="9811889at2"/>
<feature type="domain" description="Response regulatory" evidence="17">
    <location>
        <begin position="711"/>
        <end position="827"/>
    </location>
</feature>
<dbReference type="PANTHER" id="PTHR45339:SF1">
    <property type="entry name" value="HYBRID SIGNAL TRANSDUCTION HISTIDINE KINASE J"/>
    <property type="match status" value="1"/>
</dbReference>
<feature type="domain" description="PAC" evidence="19">
    <location>
        <begin position="395"/>
        <end position="447"/>
    </location>
</feature>
<evidence type="ECO:0000256" key="7">
    <source>
        <dbReference type="ARBA" id="ARBA00022741"/>
    </source>
</evidence>
<feature type="modified residue" description="Phosphohistidine" evidence="12">
    <location>
        <position position="899"/>
    </location>
</feature>
<dbReference type="Gene3D" id="1.10.287.130">
    <property type="match status" value="1"/>
</dbReference>
<keyword evidence="4" id="KW-1003">Cell membrane</keyword>
<dbReference type="CDD" id="cd16922">
    <property type="entry name" value="HATPase_EvgS-ArcB-TorS-like"/>
    <property type="match status" value="1"/>
</dbReference>
<dbReference type="GO" id="GO:0000155">
    <property type="term" value="F:phosphorelay sensor kinase activity"/>
    <property type="evidence" value="ECO:0007669"/>
    <property type="project" value="InterPro"/>
</dbReference>
<evidence type="ECO:0000259" key="19">
    <source>
        <dbReference type="PROSITE" id="PS50113"/>
    </source>
</evidence>
<feature type="domain" description="PAC" evidence="19">
    <location>
        <begin position="265"/>
        <end position="316"/>
    </location>
</feature>
<dbReference type="Proteomes" id="UP000230000">
    <property type="component" value="Unassembled WGS sequence"/>
</dbReference>